<evidence type="ECO:0000256" key="3">
    <source>
        <dbReference type="ARBA" id="ARBA00022729"/>
    </source>
</evidence>
<dbReference type="GO" id="GO:0002376">
    <property type="term" value="P:immune system process"/>
    <property type="evidence" value="ECO:0007669"/>
    <property type="project" value="UniProtKB-KW"/>
</dbReference>
<reference evidence="15" key="1">
    <citation type="submission" date="2024-04" db="UniProtKB">
        <authorList>
            <consortium name="EnsemblMetazoa"/>
        </authorList>
    </citation>
    <scope>IDENTIFICATION</scope>
    <source>
        <strain evidence="15">EBRO</strain>
    </source>
</reference>
<dbReference type="GO" id="GO:0005615">
    <property type="term" value="C:extracellular space"/>
    <property type="evidence" value="ECO:0007669"/>
    <property type="project" value="InterPro"/>
</dbReference>
<evidence type="ECO:0000259" key="14">
    <source>
        <dbReference type="SMART" id="SM01361"/>
    </source>
</evidence>
<proteinExistence type="predicted"/>
<feature type="domain" description="Alpha-2-macroglobulin" evidence="13">
    <location>
        <begin position="641"/>
        <end position="732"/>
    </location>
</feature>
<dbReference type="Gene3D" id="2.60.40.690">
    <property type="entry name" value="Alpha-macroglobulin, receptor-binding domain"/>
    <property type="match status" value="1"/>
</dbReference>
<dbReference type="Proteomes" id="UP000075880">
    <property type="component" value="Unassembled WGS sequence"/>
</dbReference>
<dbReference type="SMART" id="SM01359">
    <property type="entry name" value="A2M_N_2"/>
    <property type="match status" value="1"/>
</dbReference>
<dbReference type="Gene3D" id="2.60.120.1540">
    <property type="match status" value="1"/>
</dbReference>
<dbReference type="GO" id="GO:0004866">
    <property type="term" value="F:endopeptidase inhibitor activity"/>
    <property type="evidence" value="ECO:0007669"/>
    <property type="project" value="InterPro"/>
</dbReference>
<dbReference type="InterPro" id="IPR036595">
    <property type="entry name" value="A-macroglobulin_rcpt-bd_sf"/>
</dbReference>
<dbReference type="InterPro" id="IPR013783">
    <property type="entry name" value="Ig-like_fold"/>
</dbReference>
<dbReference type="PANTHER" id="PTHR11412:SF136">
    <property type="entry name" value="CD109 ANTIGEN"/>
    <property type="match status" value="1"/>
</dbReference>
<evidence type="ECO:0000256" key="5">
    <source>
        <dbReference type="ARBA" id="ARBA00022966"/>
    </source>
</evidence>
<keyword evidence="16" id="KW-1185">Reference proteome</keyword>
<dbReference type="Pfam" id="PF17791">
    <property type="entry name" value="MG3"/>
    <property type="match status" value="1"/>
</dbReference>
<sequence>MWPIVRSHILLVAILTSATQGLLVVGPKRIRSYQNYTLAITNFMPELSKVDLLVRMEGSTSHGRTALNITKSVEVHRDANTLIHFEMPMLIPADYKITIKGLNGFGFQEEAELISLPYPKQHVSGLIQMNKPVFKPGELVQFRALVLDYQLKPPQDLPIVTVVIQDPRGNIIRKWPTARLHVGVFENKLLIGPVPLLGVYKIIVTSGEEELVSKTFEVKEYVLSAIDVHVSPTTIPLEGDGGLNLKISATDYSGKPVKGTAILNLYLDDDLLHQTKTLEVVVDGMGQAWLIFTDTLTMYENQADVQVNLTFIEQFTNRTVTKQTPITVYKFMYHVELIKESPQFRPGVPYKCQILLKYHDGTPAKNVEAQVTVEGLDEEFEKTLTSDHNGVIKQTFNPSESTKMMNVMVTIGDNELFNEDIDKVETVPDAYVKIERKSNIKLNKFIKLSVTCTDKMTFIVYYVVSKRRIIDSGFMRPNKVTRFPLQINATSNMIPKSKIIVATLAKQTIVYDVIDIDFDELRNNYNMRIDETEVKPGKQIQLDMIGRPGSYLALAAYDQSLLQHNFNGNHDVFWESIMELYDGLHEIEENVYDKIHSMGLFARTVDSIQLEGASDKSARDGTQSEYKPTTLVAYRTNFLESWLWKNLTMPVTGRLKMIENVPDTTTSWYLTGFSVDPVYGLGIIKKPLQFTTVQPFYIVENLPFSIKRGEAVALQFTLFNNLGAEYIADVTMYNVANQTEFVGKPVGELSYTKSISVPPKVGVPISFLVKAKKLGEMAVRLKASIMLGMETDAIEKIIRVMPESLLEQKMESRIFSHSSYANDSHAISLDIDKKADAGSQQIVFSVNPTILTTVITNLGDLLSVPTGCGEQNMVKFVPNIIVLDYLIATGSKDTQVINKATNLLRQGYQNQMRYRQTDGSFGVWQTSGGSVFLTAFVAKSMQTAAKHISEVDVTMVAKAFQWLASKQQSSGRFNEVGQVIHSDMQGGLRNGVALTSYVLIAFMENEQAKVTHAGVVAKGIEYVANLLPNVSDLYDLSIATYALMLNNHYKRDHYYERLVERSTIIDNGKKRYWARQPHGIETTAYALLAMVQAKKYPDGVPVMHWLVNQRYVSGSFPRTQDTFVGLKALSRLAEIISPSRNDYTIQLKYQKHVKTFKMTPQDTDRTEFKDIPSDVRKMEINVAGMGFGLLDVKYEYSLDLKNYNHRFNLKLDKLNTSSNYELKLKICTSYVPKLSDERSNMALVEVNFPSGYVVDNNPISEATTVNPIKNTEIRFGATSVVAYYDNMGREENCFLITAYRRFKVAMKRPAYVLVHDYYDPKLNAIKVYDVDQQNICEICDKEDCPEECKK</sequence>
<organism evidence="15 16">
    <name type="scientific">Anopheles atroparvus</name>
    <name type="common">European mosquito</name>
    <dbReference type="NCBI Taxonomy" id="41427"/>
    <lineage>
        <taxon>Eukaryota</taxon>
        <taxon>Metazoa</taxon>
        <taxon>Ecdysozoa</taxon>
        <taxon>Arthropoda</taxon>
        <taxon>Hexapoda</taxon>
        <taxon>Insecta</taxon>
        <taxon>Pterygota</taxon>
        <taxon>Neoptera</taxon>
        <taxon>Endopterygota</taxon>
        <taxon>Diptera</taxon>
        <taxon>Nematocera</taxon>
        <taxon>Culicoidea</taxon>
        <taxon>Culicidae</taxon>
        <taxon>Anophelinae</taxon>
        <taxon>Anopheles</taxon>
    </lineage>
</organism>
<accession>A0AAG5DNA2</accession>
<dbReference type="SUPFAM" id="SSF48239">
    <property type="entry name" value="Terpenoid cyclases/Protein prenyltransferases"/>
    <property type="match status" value="1"/>
</dbReference>
<evidence type="ECO:0000313" key="16">
    <source>
        <dbReference type="Proteomes" id="UP000075880"/>
    </source>
</evidence>
<dbReference type="Gene3D" id="1.50.10.20">
    <property type="match status" value="1"/>
</dbReference>
<evidence type="ECO:0000256" key="4">
    <source>
        <dbReference type="ARBA" id="ARBA00022859"/>
    </source>
</evidence>
<dbReference type="InterPro" id="IPR049135">
    <property type="entry name" value="TEP1_CUB2"/>
</dbReference>
<dbReference type="InterPro" id="IPR041813">
    <property type="entry name" value="A2M_TED"/>
</dbReference>
<dbReference type="SUPFAM" id="SSF49410">
    <property type="entry name" value="Alpha-macroglobulin receptor domain"/>
    <property type="match status" value="1"/>
</dbReference>
<dbReference type="SMART" id="SM01361">
    <property type="entry name" value="A2M_recep"/>
    <property type="match status" value="1"/>
</dbReference>
<dbReference type="InterPro" id="IPR011626">
    <property type="entry name" value="Alpha-macroglobulin_TED"/>
</dbReference>
<evidence type="ECO:0000256" key="1">
    <source>
        <dbReference type="ARBA" id="ARBA00004613"/>
    </source>
</evidence>
<feature type="chain" id="PRO_5042475882" description="TEP1-F" evidence="11">
    <location>
        <begin position="22"/>
        <end position="1350"/>
    </location>
</feature>
<feature type="signal peptide" evidence="11">
    <location>
        <begin position="1"/>
        <end position="21"/>
    </location>
</feature>
<dbReference type="InterPro" id="IPR008930">
    <property type="entry name" value="Terpenoid_cyclase/PrenylTrfase"/>
</dbReference>
<dbReference type="InterPro" id="IPR040839">
    <property type="entry name" value="MG4"/>
</dbReference>
<keyword evidence="6" id="KW-1015">Disulfide bond</keyword>
<dbReference type="InterPro" id="IPR002890">
    <property type="entry name" value="MG2"/>
</dbReference>
<keyword evidence="2" id="KW-0964">Secreted</keyword>
<evidence type="ECO:0000256" key="6">
    <source>
        <dbReference type="ARBA" id="ARBA00023157"/>
    </source>
</evidence>
<dbReference type="EnsemblMetazoa" id="ENSAATROPT013378">
    <property type="protein sequence ID" value="ENSAATROPP012168"/>
    <property type="gene ID" value="ENSAATROPG010871"/>
</dbReference>
<dbReference type="Gene3D" id="2.20.130.20">
    <property type="match status" value="2"/>
</dbReference>
<comment type="function">
    <text evidence="8">Binds covalently through a thioester bond to the pathogen surface resulting in pathogen clearance.</text>
</comment>
<comment type="subunit">
    <text evidence="9">Heterodimer of a TEP1-N chain and an TEP1-C chain non-covalently linked. Forms a complex composed of TEP1-N and TEP1-C heterodimer, LRIM1 and APL1C; the interaction stabilizes TEP1-N and TEP1-C heterodimer, prevents its binding to tissues while circulating in the hemolymph and protects the thioester bond from hydrolysis. Mature TEP1 and to a lesser extent full-length TEP1 interact with SPCLIP1; the interaction is induced by microbial infection.</text>
</comment>
<evidence type="ECO:0000256" key="7">
    <source>
        <dbReference type="ARBA" id="ARBA00023180"/>
    </source>
</evidence>
<dbReference type="Gene3D" id="2.60.40.1930">
    <property type="match status" value="2"/>
</dbReference>
<dbReference type="PANTHER" id="PTHR11412">
    <property type="entry name" value="MACROGLOBULIN / COMPLEMENT"/>
    <property type="match status" value="1"/>
</dbReference>
<dbReference type="Pfam" id="PF07678">
    <property type="entry name" value="TED_complement"/>
    <property type="match status" value="1"/>
</dbReference>
<dbReference type="Pfam" id="PF21412">
    <property type="entry name" value="TEP1_CUB2"/>
    <property type="match status" value="1"/>
</dbReference>
<dbReference type="InterPro" id="IPR047565">
    <property type="entry name" value="Alpha-macroglob_thiol-ester_cl"/>
</dbReference>
<dbReference type="InterPro" id="IPR041555">
    <property type="entry name" value="MG3"/>
</dbReference>
<dbReference type="InterPro" id="IPR011625">
    <property type="entry name" value="A2M_N_BRD"/>
</dbReference>
<dbReference type="InterPro" id="IPR019742">
    <property type="entry name" value="MacrogloblnA2_CS"/>
</dbReference>
<evidence type="ECO:0000313" key="15">
    <source>
        <dbReference type="EnsemblMetazoa" id="ENSAATROPP012168"/>
    </source>
</evidence>
<evidence type="ECO:0000256" key="2">
    <source>
        <dbReference type="ARBA" id="ARBA00022525"/>
    </source>
</evidence>
<evidence type="ECO:0000256" key="8">
    <source>
        <dbReference type="ARBA" id="ARBA00057615"/>
    </source>
</evidence>
<dbReference type="Pfam" id="PF01835">
    <property type="entry name" value="MG2"/>
    <property type="match status" value="1"/>
</dbReference>
<protein>
    <recommendedName>
        <fullName evidence="10">TEP1-F</fullName>
    </recommendedName>
</protein>
<dbReference type="SMART" id="SM01419">
    <property type="entry name" value="Thiol-ester_cl"/>
    <property type="match status" value="1"/>
</dbReference>
<keyword evidence="3 11" id="KW-0732">Signal</keyword>
<evidence type="ECO:0000256" key="11">
    <source>
        <dbReference type="SAM" id="SignalP"/>
    </source>
</evidence>
<dbReference type="InterPro" id="IPR009048">
    <property type="entry name" value="A-macroglobulin_rcpt-bd"/>
</dbReference>
<dbReference type="SMART" id="SM01360">
    <property type="entry name" value="A2M"/>
    <property type="match status" value="1"/>
</dbReference>
<dbReference type="Gene3D" id="2.60.40.1940">
    <property type="match status" value="1"/>
</dbReference>
<dbReference type="Pfam" id="PF07677">
    <property type="entry name" value="A2M_recep"/>
    <property type="match status" value="1"/>
</dbReference>
<keyword evidence="4" id="KW-0391">Immunity</keyword>
<feature type="domain" description="Alpha-2-macroglobulin bait region" evidence="12">
    <location>
        <begin position="432"/>
        <end position="564"/>
    </location>
</feature>
<dbReference type="Pfam" id="PF07703">
    <property type="entry name" value="A2M_BRD"/>
    <property type="match status" value="1"/>
</dbReference>
<name>A0AAG5DNA2_ANOAO</name>
<keyword evidence="7" id="KW-0325">Glycoprotein</keyword>
<dbReference type="Gene3D" id="2.60.40.2950">
    <property type="match status" value="1"/>
</dbReference>
<dbReference type="InterPro" id="IPR050473">
    <property type="entry name" value="A2M/Complement_sys"/>
</dbReference>
<keyword evidence="5" id="KW-0882">Thioester bond</keyword>
<feature type="domain" description="Alpha-macroglobulin receptor-binding" evidence="14">
    <location>
        <begin position="1239"/>
        <end position="1328"/>
    </location>
</feature>
<comment type="subcellular location">
    <subcellularLocation>
        <location evidence="1">Secreted</location>
    </subcellularLocation>
</comment>
<evidence type="ECO:0000259" key="12">
    <source>
        <dbReference type="SMART" id="SM01359"/>
    </source>
</evidence>
<dbReference type="InterPro" id="IPR001599">
    <property type="entry name" value="Macroglobln_a2"/>
</dbReference>
<evidence type="ECO:0000259" key="13">
    <source>
        <dbReference type="SMART" id="SM01360"/>
    </source>
</evidence>
<dbReference type="Pfam" id="PF00207">
    <property type="entry name" value="A2M"/>
    <property type="match status" value="1"/>
</dbReference>
<dbReference type="FunFam" id="2.60.40.1930:FF:000001">
    <property type="entry name" value="CD109 isoform 3"/>
    <property type="match status" value="1"/>
</dbReference>
<dbReference type="Gene3D" id="2.60.40.10">
    <property type="entry name" value="Immunoglobulins"/>
    <property type="match status" value="2"/>
</dbReference>
<dbReference type="PROSITE" id="PS00477">
    <property type="entry name" value="ALPHA_2_MACROGLOBULIN"/>
    <property type="match status" value="1"/>
</dbReference>
<evidence type="ECO:0000256" key="9">
    <source>
        <dbReference type="ARBA" id="ARBA00063781"/>
    </source>
</evidence>
<evidence type="ECO:0000256" key="10">
    <source>
        <dbReference type="ARBA" id="ARBA00078071"/>
    </source>
</evidence>
<dbReference type="CDD" id="cd02897">
    <property type="entry name" value="A2M_2"/>
    <property type="match status" value="1"/>
</dbReference>
<dbReference type="Pfam" id="PF17789">
    <property type="entry name" value="MG4"/>
    <property type="match status" value="1"/>
</dbReference>